<evidence type="ECO:0000256" key="2">
    <source>
        <dbReference type="ARBA" id="ARBA00008072"/>
    </source>
</evidence>
<evidence type="ECO:0000256" key="1">
    <source>
        <dbReference type="ARBA" id="ARBA00001947"/>
    </source>
</evidence>
<evidence type="ECO:0000256" key="6">
    <source>
        <dbReference type="SAM" id="MobiDB-lite"/>
    </source>
</evidence>
<dbReference type="EMBL" id="LUGG01000011">
    <property type="protein sequence ID" value="OBZ71140.1"/>
    <property type="molecule type" value="Genomic_DNA"/>
</dbReference>
<evidence type="ECO:0000256" key="3">
    <source>
        <dbReference type="ARBA" id="ARBA00022723"/>
    </source>
</evidence>
<dbReference type="SUPFAM" id="SSF51735">
    <property type="entry name" value="NAD(P)-binding Rossmann-fold domains"/>
    <property type="match status" value="1"/>
</dbReference>
<keyword evidence="4" id="KW-0862">Zinc</keyword>
<sequence>MLHEGFDSLSTGLLCAVGVTQESTVFGEHFIIRSLLRFGSDLVLFEDRPRVKGVDMYELYPRDWSARIAASGAVWNGVASPSEHQVATWRSHERPVFVELTSRRCCLLHITRRAVLIPSSPASALVFSVSTINLLACALAKSYGASRVVAININQSRLCACAGLPRASLLPGKQAEMTAGQFLQGAEMTLLKAKATHDELRCAKETIGAVLGEFVRDGFDVVSECTGAEPYIQMSIRAVVTGGKLMLAGMELRNVVLPVCRGDARGGHPRRSATRTCTRARAARLREAPEHREDQHAPLRAAGHCAHVRTLLQSYGDDGNITPAGEADNPRPIPSSELMHSFPPSRPAPPQLALASRAPSHTPQSPYSSPAPTPRNAMRMQERHKLAQAPPALSRTEAVLKHTEFRDVARDAIHRIGPELRDIPRSIFESLGVDLFQVLAGVTATPLVNSVPKEFTIVMNNISSDMPTRVLAIYAPPMPAPVHPDTE</sequence>
<dbReference type="PANTHER" id="PTHR43161:SF25">
    <property type="entry name" value="ALCOHOL DEHYDROGENASE, PUTATIVE (AFU_ORTHOLOGUE AFUA_1G14390)-RELATED"/>
    <property type="match status" value="1"/>
</dbReference>
<dbReference type="InterPro" id="IPR036291">
    <property type="entry name" value="NAD(P)-bd_dom_sf"/>
</dbReference>
<feature type="region of interest" description="Disordered" evidence="6">
    <location>
        <begin position="316"/>
        <end position="395"/>
    </location>
</feature>
<comment type="caution">
    <text evidence="7">The sequence shown here is derived from an EMBL/GenBank/DDBJ whole genome shotgun (WGS) entry which is preliminary data.</text>
</comment>
<name>A0A1C7M2H1_GRIFR</name>
<gene>
    <name evidence="7" type="primary">xdhA_1</name>
    <name evidence="7" type="ORF">A0H81_08902</name>
</gene>
<dbReference type="GO" id="GO:0006062">
    <property type="term" value="P:sorbitol catabolic process"/>
    <property type="evidence" value="ECO:0007669"/>
    <property type="project" value="TreeGrafter"/>
</dbReference>
<dbReference type="PANTHER" id="PTHR43161">
    <property type="entry name" value="SORBITOL DEHYDROGENASE"/>
    <property type="match status" value="1"/>
</dbReference>
<dbReference type="OrthoDB" id="5363962at2759"/>
<dbReference type="GO" id="GO:0046872">
    <property type="term" value="F:metal ion binding"/>
    <property type="evidence" value="ECO:0007669"/>
    <property type="project" value="UniProtKB-KW"/>
</dbReference>
<organism evidence="7 8">
    <name type="scientific">Grifola frondosa</name>
    <name type="common">Maitake</name>
    <name type="synonym">Polyporus frondosus</name>
    <dbReference type="NCBI Taxonomy" id="5627"/>
    <lineage>
        <taxon>Eukaryota</taxon>
        <taxon>Fungi</taxon>
        <taxon>Dikarya</taxon>
        <taxon>Basidiomycota</taxon>
        <taxon>Agaricomycotina</taxon>
        <taxon>Agaricomycetes</taxon>
        <taxon>Polyporales</taxon>
        <taxon>Grifolaceae</taxon>
        <taxon>Grifola</taxon>
    </lineage>
</organism>
<evidence type="ECO:0000313" key="8">
    <source>
        <dbReference type="Proteomes" id="UP000092993"/>
    </source>
</evidence>
<proteinExistence type="inferred from homology"/>
<accession>A0A1C7M2H1</accession>
<keyword evidence="3" id="KW-0479">Metal-binding</keyword>
<dbReference type="STRING" id="5627.A0A1C7M2H1"/>
<evidence type="ECO:0000313" key="7">
    <source>
        <dbReference type="EMBL" id="OBZ71140.1"/>
    </source>
</evidence>
<protein>
    <submittedName>
        <fullName evidence="7">Putative D-xylulose reductase A</fullName>
    </submittedName>
</protein>
<reference evidence="7 8" key="1">
    <citation type="submission" date="2016-03" db="EMBL/GenBank/DDBJ databases">
        <title>Whole genome sequencing of Grifola frondosa 9006-11.</title>
        <authorList>
            <person name="Min B."/>
            <person name="Park H."/>
            <person name="Kim J.-G."/>
            <person name="Cho H."/>
            <person name="Oh Y.-L."/>
            <person name="Kong W.-S."/>
            <person name="Choi I.-G."/>
        </authorList>
    </citation>
    <scope>NUCLEOTIDE SEQUENCE [LARGE SCALE GENOMIC DNA]</scope>
    <source>
        <strain evidence="7 8">9006-11</strain>
    </source>
</reference>
<evidence type="ECO:0000256" key="4">
    <source>
        <dbReference type="ARBA" id="ARBA00022833"/>
    </source>
</evidence>
<feature type="compositionally biased region" description="Polar residues" evidence="6">
    <location>
        <begin position="359"/>
        <end position="370"/>
    </location>
</feature>
<comment type="cofactor">
    <cofactor evidence="1">
        <name>Zn(2+)</name>
        <dbReference type="ChEBI" id="CHEBI:29105"/>
    </cofactor>
</comment>
<keyword evidence="5" id="KW-0560">Oxidoreductase</keyword>
<dbReference type="GO" id="GO:0003939">
    <property type="term" value="F:L-iditol 2-dehydrogenase (NAD+) activity"/>
    <property type="evidence" value="ECO:0007669"/>
    <property type="project" value="TreeGrafter"/>
</dbReference>
<dbReference type="Proteomes" id="UP000092993">
    <property type="component" value="Unassembled WGS sequence"/>
</dbReference>
<comment type="similarity">
    <text evidence="2">Belongs to the zinc-containing alcohol dehydrogenase family.</text>
</comment>
<evidence type="ECO:0000256" key="5">
    <source>
        <dbReference type="ARBA" id="ARBA00023002"/>
    </source>
</evidence>
<keyword evidence="8" id="KW-1185">Reference proteome</keyword>
<dbReference type="Gene3D" id="3.40.50.720">
    <property type="entry name" value="NAD(P)-binding Rossmann-like Domain"/>
    <property type="match status" value="1"/>
</dbReference>
<dbReference type="AlphaFoldDB" id="A0A1C7M2H1"/>